<proteinExistence type="predicted"/>
<comment type="caution">
    <text evidence="3">The sequence shown here is derived from an EMBL/GenBank/DDBJ whole genome shotgun (WGS) entry which is preliminary data.</text>
</comment>
<dbReference type="SUPFAM" id="SSF57625">
    <property type="entry name" value="Invertebrate chitin-binding proteins"/>
    <property type="match status" value="1"/>
</dbReference>
<dbReference type="Proteomes" id="UP001107558">
    <property type="component" value="Chromosome 4"/>
</dbReference>
<organism evidence="3 4">
    <name type="scientific">Polypedilum vanderplanki</name>
    <name type="common">Sleeping chironomid midge</name>
    <dbReference type="NCBI Taxonomy" id="319348"/>
    <lineage>
        <taxon>Eukaryota</taxon>
        <taxon>Metazoa</taxon>
        <taxon>Ecdysozoa</taxon>
        <taxon>Arthropoda</taxon>
        <taxon>Hexapoda</taxon>
        <taxon>Insecta</taxon>
        <taxon>Pterygota</taxon>
        <taxon>Neoptera</taxon>
        <taxon>Endopterygota</taxon>
        <taxon>Diptera</taxon>
        <taxon>Nematocera</taxon>
        <taxon>Chironomoidea</taxon>
        <taxon>Chironomidae</taxon>
        <taxon>Chironominae</taxon>
        <taxon>Polypedilum</taxon>
        <taxon>Polypedilum</taxon>
    </lineage>
</organism>
<dbReference type="InterPro" id="IPR002557">
    <property type="entry name" value="Chitin-bd_dom"/>
</dbReference>
<evidence type="ECO:0000313" key="3">
    <source>
        <dbReference type="EMBL" id="KAG5667615.1"/>
    </source>
</evidence>
<evidence type="ECO:0000313" key="4">
    <source>
        <dbReference type="Proteomes" id="UP001107558"/>
    </source>
</evidence>
<keyword evidence="4" id="KW-1185">Reference proteome</keyword>
<reference evidence="3" key="1">
    <citation type="submission" date="2021-03" db="EMBL/GenBank/DDBJ databases">
        <title>Chromosome level genome of the anhydrobiotic midge Polypedilum vanderplanki.</title>
        <authorList>
            <person name="Yoshida Y."/>
            <person name="Kikawada T."/>
            <person name="Gusev O."/>
        </authorList>
    </citation>
    <scope>NUCLEOTIDE SEQUENCE</scope>
    <source>
        <strain evidence="3">NIAS01</strain>
        <tissue evidence="3">Whole body or cell culture</tissue>
    </source>
</reference>
<feature type="chain" id="PRO_5039895322" description="Chitin-binding type-2 domain-containing protein" evidence="1">
    <location>
        <begin position="21"/>
        <end position="241"/>
    </location>
</feature>
<dbReference type="OrthoDB" id="6020543at2759"/>
<dbReference type="GO" id="GO:0008061">
    <property type="term" value="F:chitin binding"/>
    <property type="evidence" value="ECO:0007669"/>
    <property type="project" value="InterPro"/>
</dbReference>
<dbReference type="PROSITE" id="PS50940">
    <property type="entry name" value="CHIT_BIND_II"/>
    <property type="match status" value="1"/>
</dbReference>
<sequence>MRKLYIILILTIFQFHLQSAQQDLCAEAKAKGFIFAADPSDCSSYLYCDTVTKITHRLKCDDKYPRFHNDTCWDADLDCISCPNLNKPIKFADTKVNECKAYALCLENLVNGEQNNLGTGVCPGELHFDRNSGACVAKDLAPCESSSPPPEFKCTGRGDKYIIIPGTNCTEYAFCIDENQDPIGGWVCPPGEVFDSTKGIEKCIVKPHDFDCASMEKLMSSGLVINEKVPDHIPRARNMRS</sequence>
<gene>
    <name evidence="3" type="ORF">PVAND_015589</name>
</gene>
<evidence type="ECO:0000259" key="2">
    <source>
        <dbReference type="PROSITE" id="PS50940"/>
    </source>
</evidence>
<feature type="domain" description="Chitin-binding type-2" evidence="2">
    <location>
        <begin position="151"/>
        <end position="214"/>
    </location>
</feature>
<dbReference type="EMBL" id="JADBJN010000004">
    <property type="protein sequence ID" value="KAG5667615.1"/>
    <property type="molecule type" value="Genomic_DNA"/>
</dbReference>
<dbReference type="AlphaFoldDB" id="A0A9J6BDB4"/>
<dbReference type="GO" id="GO:0005576">
    <property type="term" value="C:extracellular region"/>
    <property type="evidence" value="ECO:0007669"/>
    <property type="project" value="InterPro"/>
</dbReference>
<dbReference type="InterPro" id="IPR036508">
    <property type="entry name" value="Chitin-bd_dom_sf"/>
</dbReference>
<accession>A0A9J6BDB4</accession>
<keyword evidence="1" id="KW-0732">Signal</keyword>
<feature type="signal peptide" evidence="1">
    <location>
        <begin position="1"/>
        <end position="20"/>
    </location>
</feature>
<name>A0A9J6BDB4_POLVA</name>
<evidence type="ECO:0000256" key="1">
    <source>
        <dbReference type="SAM" id="SignalP"/>
    </source>
</evidence>
<protein>
    <recommendedName>
        <fullName evidence="2">Chitin-binding type-2 domain-containing protein</fullName>
    </recommendedName>
</protein>